<proteinExistence type="predicted"/>
<comment type="caution">
    <text evidence="2">The sequence shown here is derived from an EMBL/GenBank/DDBJ whole genome shotgun (WGS) entry which is preliminary data.</text>
</comment>
<protein>
    <submittedName>
        <fullName evidence="2">Uncharacterized protein</fullName>
    </submittedName>
</protein>
<dbReference type="AlphaFoldDB" id="A0AAI9UDG6"/>
<sequence length="456" mass="51697">MNGGAPFSESSKDSISSPRGIARPSLHSPDSWSWLESKTGVHRGTLLAIVVFLLWRSFYRSHHVSRSWNETSARQYVKPPLFVSSVSLSIWHFCFSHPRGAEGKALLSPKNRLAAFALPLLCKYVRAVGIRTPYRVFIEALQLCKTILIDIKRRFLRSGSKSRQHVAFILGRGIDRFDEVHKQKKRTRRTHKAGISKSRYSADSRALATQLLAMAQPPSKRSLDGFIAKENRKLKPSHDWLRETSVRDIRLAMSRSLPDLSQLTVGDSVDSWACCKPQGMNGCTALLEFATMRGMLYLSFLGIDLPNTRNKISVETKDCGIRRTRGWSKIGSRGWESTSQGPSWIARMIGSTREKHEKRKQGTVELYLIEDLTLVRSIHPQLALGNATAHYMPTWQEQDGQSNEESWKERERKATMTIWAIRAVPPSQAHFKPTEILHLGDKTPPHTTDHPLRQIT</sequence>
<evidence type="ECO:0000256" key="1">
    <source>
        <dbReference type="SAM" id="MobiDB-lite"/>
    </source>
</evidence>
<feature type="region of interest" description="Disordered" evidence="1">
    <location>
        <begin position="1"/>
        <end position="27"/>
    </location>
</feature>
<keyword evidence="3" id="KW-1185">Reference proteome</keyword>
<gene>
    <name evidence="2" type="ORF">CCUS01_10096</name>
</gene>
<evidence type="ECO:0000313" key="3">
    <source>
        <dbReference type="Proteomes" id="UP001239213"/>
    </source>
</evidence>
<dbReference type="EMBL" id="MPDP01000286">
    <property type="protein sequence ID" value="KAK1456348.1"/>
    <property type="molecule type" value="Genomic_DNA"/>
</dbReference>
<organism evidence="2 3">
    <name type="scientific">Colletotrichum cuscutae</name>
    <dbReference type="NCBI Taxonomy" id="1209917"/>
    <lineage>
        <taxon>Eukaryota</taxon>
        <taxon>Fungi</taxon>
        <taxon>Dikarya</taxon>
        <taxon>Ascomycota</taxon>
        <taxon>Pezizomycotina</taxon>
        <taxon>Sordariomycetes</taxon>
        <taxon>Hypocreomycetidae</taxon>
        <taxon>Glomerellales</taxon>
        <taxon>Glomerellaceae</taxon>
        <taxon>Colletotrichum</taxon>
        <taxon>Colletotrichum acutatum species complex</taxon>
    </lineage>
</organism>
<accession>A0AAI9UDG6</accession>
<dbReference type="Proteomes" id="UP001239213">
    <property type="component" value="Unassembled WGS sequence"/>
</dbReference>
<reference evidence="2" key="1">
    <citation type="submission" date="2016-11" db="EMBL/GenBank/DDBJ databases">
        <title>The genome sequence of Colletotrichum cuscutae.</title>
        <authorList>
            <person name="Baroncelli R."/>
        </authorList>
    </citation>
    <scope>NUCLEOTIDE SEQUENCE</scope>
    <source>
        <strain evidence="2">IMI 304802</strain>
    </source>
</reference>
<evidence type="ECO:0000313" key="2">
    <source>
        <dbReference type="EMBL" id="KAK1456348.1"/>
    </source>
</evidence>
<name>A0AAI9UDG6_9PEZI</name>